<dbReference type="AlphaFoldDB" id="A0AAV0CZ00"/>
<evidence type="ECO:0008006" key="3">
    <source>
        <dbReference type="Google" id="ProtNLM"/>
    </source>
</evidence>
<dbReference type="PANTHER" id="PTHR47074:SF48">
    <property type="entry name" value="POLYNUCLEOTIDYL TRANSFERASE, RIBONUCLEASE H-LIKE SUPERFAMILY PROTEIN"/>
    <property type="match status" value="1"/>
</dbReference>
<evidence type="ECO:0000313" key="2">
    <source>
        <dbReference type="Proteomes" id="UP001152523"/>
    </source>
</evidence>
<organism evidence="1 2">
    <name type="scientific">Cuscuta epithymum</name>
    <dbReference type="NCBI Taxonomy" id="186058"/>
    <lineage>
        <taxon>Eukaryota</taxon>
        <taxon>Viridiplantae</taxon>
        <taxon>Streptophyta</taxon>
        <taxon>Embryophyta</taxon>
        <taxon>Tracheophyta</taxon>
        <taxon>Spermatophyta</taxon>
        <taxon>Magnoliopsida</taxon>
        <taxon>eudicotyledons</taxon>
        <taxon>Gunneridae</taxon>
        <taxon>Pentapetalae</taxon>
        <taxon>asterids</taxon>
        <taxon>lamiids</taxon>
        <taxon>Solanales</taxon>
        <taxon>Convolvulaceae</taxon>
        <taxon>Cuscuteae</taxon>
        <taxon>Cuscuta</taxon>
        <taxon>Cuscuta subgen. Cuscuta</taxon>
    </lineage>
</organism>
<name>A0AAV0CZ00_9ASTE</name>
<gene>
    <name evidence="1" type="ORF">CEPIT_LOCUS10371</name>
</gene>
<reference evidence="1" key="1">
    <citation type="submission" date="2022-07" db="EMBL/GenBank/DDBJ databases">
        <authorList>
            <person name="Macas J."/>
            <person name="Novak P."/>
            <person name="Neumann P."/>
        </authorList>
    </citation>
    <scope>NUCLEOTIDE SEQUENCE</scope>
</reference>
<protein>
    <recommendedName>
        <fullName evidence="3">RNase H type-1 domain-containing protein</fullName>
    </recommendedName>
</protein>
<sequence length="133" mass="15060">MAKLMWGLWKRRNSVVWDGEWQGAAAVLSCCTNVWSAWQQVQKSGKKWRGPGRIQEDKWQRPKAGAIKMNVDAAVNEAGEIRAWGWVARDEQGEFLKAHGGSCKAAEPAFSMFNMLYRTGPPDFWGPNSLKNY</sequence>
<comment type="caution">
    <text evidence="1">The sequence shown here is derived from an EMBL/GenBank/DDBJ whole genome shotgun (WGS) entry which is preliminary data.</text>
</comment>
<dbReference type="Proteomes" id="UP001152523">
    <property type="component" value="Unassembled WGS sequence"/>
</dbReference>
<keyword evidence="2" id="KW-1185">Reference proteome</keyword>
<evidence type="ECO:0000313" key="1">
    <source>
        <dbReference type="EMBL" id="CAH9088173.1"/>
    </source>
</evidence>
<proteinExistence type="predicted"/>
<dbReference type="EMBL" id="CAMAPF010000059">
    <property type="protein sequence ID" value="CAH9088173.1"/>
    <property type="molecule type" value="Genomic_DNA"/>
</dbReference>
<accession>A0AAV0CZ00</accession>
<dbReference type="PANTHER" id="PTHR47074">
    <property type="entry name" value="BNAC02G40300D PROTEIN"/>
    <property type="match status" value="1"/>
</dbReference>
<dbReference type="InterPro" id="IPR052929">
    <property type="entry name" value="RNase_H-like_EbsB-rel"/>
</dbReference>